<proteinExistence type="inferred from homology"/>
<dbReference type="Pfam" id="PF00860">
    <property type="entry name" value="Xan_ur_permease"/>
    <property type="match status" value="1"/>
</dbReference>
<evidence type="ECO:0000256" key="1">
    <source>
        <dbReference type="ARBA" id="ARBA00004141"/>
    </source>
</evidence>
<comment type="similarity">
    <text evidence="2">Belongs to the nucleobase:cation symporter-2 (NCS2) (TC 2.A.40) family. Azg-like subfamily.</text>
</comment>
<keyword evidence="5 7" id="KW-1133">Transmembrane helix</keyword>
<evidence type="ECO:0000256" key="4">
    <source>
        <dbReference type="ARBA" id="ARBA00022692"/>
    </source>
</evidence>
<organism evidence="8 9">
    <name type="scientific">Vagococcus coleopterorum</name>
    <dbReference type="NCBI Taxonomy" id="2714946"/>
    <lineage>
        <taxon>Bacteria</taxon>
        <taxon>Bacillati</taxon>
        <taxon>Bacillota</taxon>
        <taxon>Bacilli</taxon>
        <taxon>Lactobacillales</taxon>
        <taxon>Enterococcaceae</taxon>
        <taxon>Vagococcus</taxon>
    </lineage>
</organism>
<dbReference type="EMBL" id="CP049886">
    <property type="protein sequence ID" value="QIL45734.1"/>
    <property type="molecule type" value="Genomic_DNA"/>
</dbReference>
<feature type="transmembrane region" description="Helical" evidence="7">
    <location>
        <begin position="386"/>
        <end position="412"/>
    </location>
</feature>
<gene>
    <name evidence="8" type="ORF">G7081_00835</name>
</gene>
<evidence type="ECO:0000256" key="3">
    <source>
        <dbReference type="ARBA" id="ARBA00022448"/>
    </source>
</evidence>
<feature type="transmembrane region" description="Helical" evidence="7">
    <location>
        <begin position="110"/>
        <end position="129"/>
    </location>
</feature>
<feature type="transmembrane region" description="Helical" evidence="7">
    <location>
        <begin position="182"/>
        <end position="202"/>
    </location>
</feature>
<dbReference type="InterPro" id="IPR006043">
    <property type="entry name" value="NCS2"/>
</dbReference>
<comment type="subcellular location">
    <subcellularLocation>
        <location evidence="1">Membrane</location>
        <topology evidence="1">Multi-pass membrane protein</topology>
    </subcellularLocation>
</comment>
<feature type="transmembrane region" description="Helical" evidence="7">
    <location>
        <begin position="293"/>
        <end position="315"/>
    </location>
</feature>
<keyword evidence="3" id="KW-0813">Transport</keyword>
<dbReference type="PANTHER" id="PTHR43337:SF2">
    <property type="entry name" value="XANTHINE_URACIL PERMEASE"/>
    <property type="match status" value="1"/>
</dbReference>
<evidence type="ECO:0000313" key="8">
    <source>
        <dbReference type="EMBL" id="QIL45734.1"/>
    </source>
</evidence>
<evidence type="ECO:0000313" key="9">
    <source>
        <dbReference type="Proteomes" id="UP000500890"/>
    </source>
</evidence>
<feature type="transmembrane region" description="Helical" evidence="7">
    <location>
        <begin position="327"/>
        <end position="348"/>
    </location>
</feature>
<protein>
    <submittedName>
        <fullName evidence="8">NCS2 family permease</fullName>
    </submittedName>
</protein>
<reference evidence="8 9" key="1">
    <citation type="submission" date="2020-03" db="EMBL/GenBank/DDBJ databases">
        <title>Vagococcus sp. nov., isolated from beetles.</title>
        <authorList>
            <person name="Hyun D.-W."/>
            <person name="Bae J.-W."/>
        </authorList>
    </citation>
    <scope>NUCLEOTIDE SEQUENCE [LARGE SCALE GENOMIC DNA]</scope>
    <source>
        <strain evidence="8 9">HDW17A</strain>
    </source>
</reference>
<sequence length="443" mass="48196">MYRWVGLGYPSILFLLKDKGESHVSEKVDFKKEILAGLTSFFAVSYVIIVNSMILAEAGIKPELSVFGTILISIIGCLAIGFIGKVPIVITTGMGVNSFFTYTLVYSLKMSWQEALAASFCASLIYLVVAYTKLSQILIEAVPDSLKHAITAGIGIFLVLVGLENGGIIVKGEHTFMELNSFQSPVLLLTLASLVITLFLFFKNVQGSFFIGIIITTILANVLNLVPKAETAFSLSEITNYPSIVGQLDFSHLFSVEFLLGTFSLAMILIFESMGLFNGLLPNLSDQEFKRAYRVNGLVMLFSSVLGTSPTIPAAESSTGIQQGGKTGRTAITVGLLFCVAFFAIPLLTYIPSSALAPVIIITGCLMMQNIQHLNLDDLSDWVPAFLMIVMMAFSMSISDGLAFGFVSYPLVKSFVGKAKEISKPMWLISGFFLIYLIAKVWI</sequence>
<keyword evidence="9" id="KW-1185">Reference proteome</keyword>
<dbReference type="GO" id="GO:0005886">
    <property type="term" value="C:plasma membrane"/>
    <property type="evidence" value="ECO:0007669"/>
    <property type="project" value="TreeGrafter"/>
</dbReference>
<feature type="transmembrane region" description="Helical" evidence="7">
    <location>
        <begin position="209"/>
        <end position="226"/>
    </location>
</feature>
<evidence type="ECO:0000256" key="2">
    <source>
        <dbReference type="ARBA" id="ARBA00005697"/>
    </source>
</evidence>
<dbReference type="AlphaFoldDB" id="A0A6G8AKW8"/>
<evidence type="ECO:0000256" key="6">
    <source>
        <dbReference type="ARBA" id="ARBA00023136"/>
    </source>
</evidence>
<keyword evidence="4 7" id="KW-0812">Transmembrane</keyword>
<evidence type="ECO:0000256" key="7">
    <source>
        <dbReference type="SAM" id="Phobius"/>
    </source>
</evidence>
<name>A0A6G8AKW8_9ENTE</name>
<dbReference type="PANTHER" id="PTHR43337">
    <property type="entry name" value="XANTHINE/URACIL PERMEASE C887.17-RELATED"/>
    <property type="match status" value="1"/>
</dbReference>
<feature type="transmembrane region" description="Helical" evidence="7">
    <location>
        <begin position="34"/>
        <end position="54"/>
    </location>
</feature>
<dbReference type="Proteomes" id="UP000500890">
    <property type="component" value="Chromosome"/>
</dbReference>
<feature type="transmembrane region" description="Helical" evidence="7">
    <location>
        <begin position="424"/>
        <end position="442"/>
    </location>
</feature>
<feature type="transmembrane region" description="Helical" evidence="7">
    <location>
        <begin position="258"/>
        <end position="281"/>
    </location>
</feature>
<feature type="transmembrane region" description="Helical" evidence="7">
    <location>
        <begin position="66"/>
        <end position="90"/>
    </location>
</feature>
<dbReference type="GO" id="GO:0005345">
    <property type="term" value="F:purine nucleobase transmembrane transporter activity"/>
    <property type="evidence" value="ECO:0007669"/>
    <property type="project" value="TreeGrafter"/>
</dbReference>
<dbReference type="InterPro" id="IPR045018">
    <property type="entry name" value="Azg-like"/>
</dbReference>
<accession>A0A6G8AKW8</accession>
<dbReference type="KEGG" id="vah:G7081_00835"/>
<evidence type="ECO:0000256" key="5">
    <source>
        <dbReference type="ARBA" id="ARBA00022989"/>
    </source>
</evidence>
<keyword evidence="6 7" id="KW-0472">Membrane</keyword>
<feature type="transmembrane region" description="Helical" evidence="7">
    <location>
        <begin position="149"/>
        <end position="170"/>
    </location>
</feature>